<evidence type="ECO:0000256" key="3">
    <source>
        <dbReference type="ARBA" id="ARBA00022989"/>
    </source>
</evidence>
<feature type="transmembrane region" description="Helical" evidence="6">
    <location>
        <begin position="226"/>
        <end position="245"/>
    </location>
</feature>
<dbReference type="InterPro" id="IPR004853">
    <property type="entry name" value="Sugar_P_trans_dom"/>
</dbReference>
<feature type="region of interest" description="Disordered" evidence="5">
    <location>
        <begin position="1"/>
        <end position="23"/>
    </location>
</feature>
<evidence type="ECO:0000259" key="7">
    <source>
        <dbReference type="Pfam" id="PF03151"/>
    </source>
</evidence>
<evidence type="ECO:0000256" key="1">
    <source>
        <dbReference type="ARBA" id="ARBA00004141"/>
    </source>
</evidence>
<feature type="transmembrane region" description="Helical" evidence="6">
    <location>
        <begin position="382"/>
        <end position="399"/>
    </location>
</feature>
<feature type="transmembrane region" description="Helical" evidence="6">
    <location>
        <begin position="282"/>
        <end position="300"/>
    </location>
</feature>
<feature type="transmembrane region" description="Helical" evidence="6">
    <location>
        <begin position="320"/>
        <end position="343"/>
    </location>
</feature>
<evidence type="ECO:0000256" key="5">
    <source>
        <dbReference type="SAM" id="MobiDB-lite"/>
    </source>
</evidence>
<dbReference type="Pfam" id="PF03151">
    <property type="entry name" value="TPT"/>
    <property type="match status" value="1"/>
</dbReference>
<keyword evidence="9" id="KW-1185">Reference proteome</keyword>
<protein>
    <submittedName>
        <fullName evidence="8">TPT-domain-containing protein</fullName>
    </submittedName>
</protein>
<evidence type="ECO:0000313" key="9">
    <source>
        <dbReference type="Proteomes" id="UP000256964"/>
    </source>
</evidence>
<sequence length="414" mass="44957">MAWKDFARSQPGVGSSPRQRPNFARDIASTPAFLLPQSPLVRDSGFPSPSLPFVAPSAPVASKRNYAARRAQKKTVPRRRFADSQASWLLIYFALNLGLTLYNKGVLVRFPYPYTLTAVHALFGSVGGYLLRRRNAYTPAQLSLKSYAVLAAYSVLFAVNIAVSNLSLQLVTIPFHQVVRAATPIFTTLISTSLFGVRFSNAKLVTLVPVMLGVILATYGDYYFTPLGFLLTLFGTFLAALKTIYTNILQSSPSVSDQPTAPSSFFTQLFIPTRLNLHPLDLLTRMSPLAFVQCVLYAYYSGEFAHMRTAVAHSGATLSGWWYLLLLVGNGCIAFGLNVVSFTANGKVGALNMTVAANVKQVLTILLAVAIFNLTITPANAAGILVTILGGALYAWVEYEEKASKRVARSSGSQ</sequence>
<accession>A0A371CRF5</accession>
<dbReference type="GO" id="GO:0016020">
    <property type="term" value="C:membrane"/>
    <property type="evidence" value="ECO:0007669"/>
    <property type="project" value="UniProtKB-SubCell"/>
</dbReference>
<feature type="transmembrane region" description="Helical" evidence="6">
    <location>
        <begin position="178"/>
        <end position="197"/>
    </location>
</feature>
<feature type="transmembrane region" description="Helical" evidence="6">
    <location>
        <begin position="204"/>
        <end position="220"/>
    </location>
</feature>
<feature type="transmembrane region" description="Helical" evidence="6">
    <location>
        <begin position="355"/>
        <end position="376"/>
    </location>
</feature>
<keyword evidence="3 6" id="KW-1133">Transmembrane helix</keyword>
<dbReference type="OrthoDB" id="10261634at2759"/>
<dbReference type="InterPro" id="IPR050186">
    <property type="entry name" value="TPT_transporter"/>
</dbReference>
<proteinExistence type="predicted"/>
<name>A0A371CRF5_9APHY</name>
<dbReference type="AlphaFoldDB" id="A0A371CRF5"/>
<keyword evidence="2 6" id="KW-0812">Transmembrane</keyword>
<evidence type="ECO:0000256" key="6">
    <source>
        <dbReference type="SAM" id="Phobius"/>
    </source>
</evidence>
<evidence type="ECO:0000256" key="2">
    <source>
        <dbReference type="ARBA" id="ARBA00022692"/>
    </source>
</evidence>
<keyword evidence="4 6" id="KW-0472">Membrane</keyword>
<gene>
    <name evidence="8" type="ORF">OH76DRAFT_1362000</name>
</gene>
<feature type="transmembrane region" description="Helical" evidence="6">
    <location>
        <begin position="144"/>
        <end position="166"/>
    </location>
</feature>
<evidence type="ECO:0000313" key="8">
    <source>
        <dbReference type="EMBL" id="RDX42860.1"/>
    </source>
</evidence>
<comment type="subcellular location">
    <subcellularLocation>
        <location evidence="1">Membrane</location>
        <topology evidence="1">Multi-pass membrane protein</topology>
    </subcellularLocation>
</comment>
<dbReference type="EMBL" id="KZ857475">
    <property type="protein sequence ID" value="RDX42860.1"/>
    <property type="molecule type" value="Genomic_DNA"/>
</dbReference>
<evidence type="ECO:0000256" key="4">
    <source>
        <dbReference type="ARBA" id="ARBA00023136"/>
    </source>
</evidence>
<feature type="transmembrane region" description="Helical" evidence="6">
    <location>
        <begin position="114"/>
        <end position="132"/>
    </location>
</feature>
<feature type="transmembrane region" description="Helical" evidence="6">
    <location>
        <begin position="86"/>
        <end position="102"/>
    </location>
</feature>
<organism evidence="8 9">
    <name type="scientific">Lentinus brumalis</name>
    <dbReference type="NCBI Taxonomy" id="2498619"/>
    <lineage>
        <taxon>Eukaryota</taxon>
        <taxon>Fungi</taxon>
        <taxon>Dikarya</taxon>
        <taxon>Basidiomycota</taxon>
        <taxon>Agaricomycotina</taxon>
        <taxon>Agaricomycetes</taxon>
        <taxon>Polyporales</taxon>
        <taxon>Polyporaceae</taxon>
        <taxon>Lentinus</taxon>
    </lineage>
</organism>
<feature type="domain" description="Sugar phosphate transporter" evidence="7">
    <location>
        <begin position="88"/>
        <end position="394"/>
    </location>
</feature>
<dbReference type="Proteomes" id="UP000256964">
    <property type="component" value="Unassembled WGS sequence"/>
</dbReference>
<dbReference type="PANTHER" id="PTHR11132">
    <property type="entry name" value="SOLUTE CARRIER FAMILY 35"/>
    <property type="match status" value="1"/>
</dbReference>
<reference evidence="8 9" key="1">
    <citation type="journal article" date="2018" name="Biotechnol. Biofuels">
        <title>Integrative visual omics of the white-rot fungus Polyporus brumalis exposes the biotechnological potential of its oxidative enzymes for delignifying raw plant biomass.</title>
        <authorList>
            <person name="Miyauchi S."/>
            <person name="Rancon A."/>
            <person name="Drula E."/>
            <person name="Hage H."/>
            <person name="Chaduli D."/>
            <person name="Favel A."/>
            <person name="Grisel S."/>
            <person name="Henrissat B."/>
            <person name="Herpoel-Gimbert I."/>
            <person name="Ruiz-Duenas F.J."/>
            <person name="Chevret D."/>
            <person name="Hainaut M."/>
            <person name="Lin J."/>
            <person name="Wang M."/>
            <person name="Pangilinan J."/>
            <person name="Lipzen A."/>
            <person name="Lesage-Meessen L."/>
            <person name="Navarro D."/>
            <person name="Riley R."/>
            <person name="Grigoriev I.V."/>
            <person name="Zhou S."/>
            <person name="Raouche S."/>
            <person name="Rosso M.N."/>
        </authorList>
    </citation>
    <scope>NUCLEOTIDE SEQUENCE [LARGE SCALE GENOMIC DNA]</scope>
    <source>
        <strain evidence="8 9">BRFM 1820</strain>
    </source>
</reference>